<evidence type="ECO:0000313" key="1">
    <source>
        <dbReference type="EMBL" id="TKD50241.1"/>
    </source>
</evidence>
<dbReference type="OrthoDB" id="7595744at2"/>
<dbReference type="AlphaFoldDB" id="A0A4U1L0G2"/>
<protein>
    <submittedName>
        <fullName evidence="1">Uncharacterized protein</fullName>
    </submittedName>
</protein>
<keyword evidence="2" id="KW-1185">Reference proteome</keyword>
<dbReference type="Proteomes" id="UP000309138">
    <property type="component" value="Unassembled WGS sequence"/>
</dbReference>
<evidence type="ECO:0000313" key="2">
    <source>
        <dbReference type="Proteomes" id="UP000309138"/>
    </source>
</evidence>
<name>A0A4U1L0G2_9SPHN</name>
<dbReference type="EMBL" id="SWKR01000002">
    <property type="protein sequence ID" value="TKD50241.1"/>
    <property type="molecule type" value="Genomic_DNA"/>
</dbReference>
<gene>
    <name evidence="1" type="ORF">FBR43_05320</name>
</gene>
<proteinExistence type="predicted"/>
<sequence>MGDDGRLKIKFREERQRYTIMARNDRFVILTKPFNAQRTYLYTIADLERKVRGPCNKIFGLPCDVNSPEGAAQALSELETGEMEVSFRRCVDLSDDEIAALTPSGASNNG</sequence>
<organism evidence="1 2">
    <name type="scientific">Sphingomonas baiyangensis</name>
    <dbReference type="NCBI Taxonomy" id="2572576"/>
    <lineage>
        <taxon>Bacteria</taxon>
        <taxon>Pseudomonadati</taxon>
        <taxon>Pseudomonadota</taxon>
        <taxon>Alphaproteobacteria</taxon>
        <taxon>Sphingomonadales</taxon>
        <taxon>Sphingomonadaceae</taxon>
        <taxon>Sphingomonas</taxon>
    </lineage>
</organism>
<dbReference type="RefSeq" id="WP_136942184.1">
    <property type="nucleotide sequence ID" value="NZ_SWKR01000002.1"/>
</dbReference>
<reference evidence="1 2" key="1">
    <citation type="submission" date="2019-04" db="EMBL/GenBank/DDBJ databases">
        <authorList>
            <person name="Yang Y."/>
            <person name="Wei D."/>
        </authorList>
    </citation>
    <scope>NUCLEOTIDE SEQUENCE [LARGE SCALE GENOMIC DNA]</scope>
    <source>
        <strain evidence="1 2">L-1-4w-11</strain>
    </source>
</reference>
<accession>A0A4U1L0G2</accession>
<comment type="caution">
    <text evidence="1">The sequence shown here is derived from an EMBL/GenBank/DDBJ whole genome shotgun (WGS) entry which is preliminary data.</text>
</comment>